<dbReference type="Pfam" id="PF08240">
    <property type="entry name" value="ADH_N"/>
    <property type="match status" value="1"/>
</dbReference>
<comment type="cofactor">
    <cofactor evidence="4">
        <name>Zn(2+)</name>
        <dbReference type="ChEBI" id="CHEBI:29105"/>
    </cofactor>
</comment>
<dbReference type="PANTHER" id="PTHR43401">
    <property type="entry name" value="L-THREONINE 3-DEHYDROGENASE"/>
    <property type="match status" value="1"/>
</dbReference>
<dbReference type="Proteomes" id="UP000011648">
    <property type="component" value="Unassembled WGS sequence"/>
</dbReference>
<keyword evidence="2 4" id="KW-0862">Zinc</keyword>
<dbReference type="InterPro" id="IPR020843">
    <property type="entry name" value="ER"/>
</dbReference>
<dbReference type="AlphaFoldDB" id="M0ADM3"/>
<dbReference type="InterPro" id="IPR036291">
    <property type="entry name" value="NAD(P)-bd_dom_sf"/>
</dbReference>
<dbReference type="GO" id="GO:0043168">
    <property type="term" value="F:anion binding"/>
    <property type="evidence" value="ECO:0007669"/>
    <property type="project" value="UniProtKB-ARBA"/>
</dbReference>
<dbReference type="InterPro" id="IPR011032">
    <property type="entry name" value="GroES-like_sf"/>
</dbReference>
<name>M0ADM3_9EURY</name>
<dbReference type="Pfam" id="PF00107">
    <property type="entry name" value="ADH_zinc_N"/>
    <property type="match status" value="1"/>
</dbReference>
<dbReference type="InterPro" id="IPR013154">
    <property type="entry name" value="ADH-like_N"/>
</dbReference>
<dbReference type="PANTHER" id="PTHR43401:SF5">
    <property type="entry name" value="ALCOHOL DEHYDROGENASE-RELATED"/>
    <property type="match status" value="1"/>
</dbReference>
<dbReference type="PATRIC" id="fig|1230458.4.peg.833"/>
<dbReference type="SUPFAM" id="SSF51735">
    <property type="entry name" value="NAD(P)-binding Rossmann-fold domains"/>
    <property type="match status" value="1"/>
</dbReference>
<keyword evidence="1 4" id="KW-0479">Metal-binding</keyword>
<dbReference type="SMART" id="SM00829">
    <property type="entry name" value="PKS_ER"/>
    <property type="match status" value="1"/>
</dbReference>
<feature type="domain" description="Enoyl reductase (ER)" evidence="5">
    <location>
        <begin position="18"/>
        <end position="358"/>
    </location>
</feature>
<dbReference type="InterPro" id="IPR013149">
    <property type="entry name" value="ADH-like_C"/>
</dbReference>
<comment type="caution">
    <text evidence="6">The sequence shown here is derived from an EMBL/GenBank/DDBJ whole genome shotgun (WGS) entry which is preliminary data.</text>
</comment>
<evidence type="ECO:0000256" key="2">
    <source>
        <dbReference type="ARBA" id="ARBA00022833"/>
    </source>
</evidence>
<evidence type="ECO:0000313" key="6">
    <source>
        <dbReference type="EMBL" id="ELY95448.1"/>
    </source>
</evidence>
<sequence length="361" mass="38506">MIIRKHRTMRAAVLETHGEPLEIEDVPEPEPEPDQAIVETEACGICRSDWHAWQGDWSWVGASVPEGQILGHEPAGIVSAVGENVETLQEGDRVAVPFHLGDGTCSHCREGRANNCETVVPLGLSGAAPGAFAEAFPVREADFNCVKLPDDVEFTEMAGLGCRFMTAYHALADRAELRPGDWVVVHGCGGVGLSAIHIADALGAHPIAVDVRDDKLERARELGAAATVNSTEVEHPARAVRSLADGGADVSIDALGIAETCRNSVASLGTRGTHVQVGLTTGEEEGEIELPVDAITMKELDFHGSHGMPLVRYQELFKLIGEGTLDPSKIIGETLSLEEVPDTLASMDDYETVGIPVITEF</sequence>
<evidence type="ECO:0000259" key="5">
    <source>
        <dbReference type="SMART" id="SM00829"/>
    </source>
</evidence>
<dbReference type="InterPro" id="IPR050129">
    <property type="entry name" value="Zn_alcohol_dh"/>
</dbReference>
<organism evidence="6 7">
    <name type="scientific">Natrialba taiwanensis DSM 12281</name>
    <dbReference type="NCBI Taxonomy" id="1230458"/>
    <lineage>
        <taxon>Archaea</taxon>
        <taxon>Methanobacteriati</taxon>
        <taxon>Methanobacteriota</taxon>
        <taxon>Stenosarchaea group</taxon>
        <taxon>Halobacteria</taxon>
        <taxon>Halobacteriales</taxon>
        <taxon>Natrialbaceae</taxon>
        <taxon>Natrialba</taxon>
    </lineage>
</organism>
<proteinExistence type="inferred from homology"/>
<dbReference type="PROSITE" id="PS00059">
    <property type="entry name" value="ADH_ZINC"/>
    <property type="match status" value="1"/>
</dbReference>
<dbReference type="GO" id="GO:0030554">
    <property type="term" value="F:adenyl nucleotide binding"/>
    <property type="evidence" value="ECO:0007669"/>
    <property type="project" value="UniProtKB-ARBA"/>
</dbReference>
<dbReference type="Gene3D" id="3.90.180.10">
    <property type="entry name" value="Medium-chain alcohol dehydrogenases, catalytic domain"/>
    <property type="match status" value="1"/>
</dbReference>
<dbReference type="InterPro" id="IPR002328">
    <property type="entry name" value="ADH_Zn_CS"/>
</dbReference>
<evidence type="ECO:0000256" key="3">
    <source>
        <dbReference type="ARBA" id="ARBA00023002"/>
    </source>
</evidence>
<protein>
    <submittedName>
        <fullName evidence="6">Alcohol dehydrogenase zinc-binding domain-containing protein</fullName>
    </submittedName>
</protein>
<evidence type="ECO:0000256" key="1">
    <source>
        <dbReference type="ARBA" id="ARBA00022723"/>
    </source>
</evidence>
<dbReference type="EMBL" id="AOIL01000013">
    <property type="protein sequence ID" value="ELY95448.1"/>
    <property type="molecule type" value="Genomic_DNA"/>
</dbReference>
<dbReference type="GO" id="GO:0008270">
    <property type="term" value="F:zinc ion binding"/>
    <property type="evidence" value="ECO:0007669"/>
    <property type="project" value="InterPro"/>
</dbReference>
<accession>M0ADM3</accession>
<gene>
    <name evidence="6" type="ORF">C484_04135</name>
</gene>
<dbReference type="GO" id="GO:0016616">
    <property type="term" value="F:oxidoreductase activity, acting on the CH-OH group of donors, NAD or NADP as acceptor"/>
    <property type="evidence" value="ECO:0007669"/>
    <property type="project" value="UniProtKB-ARBA"/>
</dbReference>
<dbReference type="SUPFAM" id="SSF50129">
    <property type="entry name" value="GroES-like"/>
    <property type="match status" value="1"/>
</dbReference>
<dbReference type="GO" id="GO:0044281">
    <property type="term" value="P:small molecule metabolic process"/>
    <property type="evidence" value="ECO:0007669"/>
    <property type="project" value="UniProtKB-ARBA"/>
</dbReference>
<keyword evidence="7" id="KW-1185">Reference proteome</keyword>
<evidence type="ECO:0000256" key="4">
    <source>
        <dbReference type="RuleBase" id="RU361277"/>
    </source>
</evidence>
<keyword evidence="3" id="KW-0560">Oxidoreductase</keyword>
<dbReference type="STRING" id="1230458.C484_04135"/>
<reference evidence="6 7" key="1">
    <citation type="journal article" date="2014" name="PLoS Genet.">
        <title>Phylogenetically driven sequencing of extremely halophilic archaea reveals strategies for static and dynamic osmo-response.</title>
        <authorList>
            <person name="Becker E.A."/>
            <person name="Seitzer P.M."/>
            <person name="Tritt A."/>
            <person name="Larsen D."/>
            <person name="Krusor M."/>
            <person name="Yao A.I."/>
            <person name="Wu D."/>
            <person name="Madern D."/>
            <person name="Eisen J.A."/>
            <person name="Darling A.E."/>
            <person name="Facciotti M.T."/>
        </authorList>
    </citation>
    <scope>NUCLEOTIDE SEQUENCE [LARGE SCALE GENOMIC DNA]</scope>
    <source>
        <strain evidence="6 7">DSM 12281</strain>
    </source>
</reference>
<evidence type="ECO:0000313" key="7">
    <source>
        <dbReference type="Proteomes" id="UP000011648"/>
    </source>
</evidence>
<comment type="similarity">
    <text evidence="4">Belongs to the zinc-containing alcohol dehydrogenase family.</text>
</comment>
<dbReference type="GO" id="GO:0051262">
    <property type="term" value="P:protein tetramerization"/>
    <property type="evidence" value="ECO:0007669"/>
    <property type="project" value="UniProtKB-ARBA"/>
</dbReference>